<dbReference type="EMBL" id="CM016560">
    <property type="protein sequence ID" value="TKV93470.1"/>
    <property type="molecule type" value="Genomic_DNA"/>
</dbReference>
<dbReference type="Proteomes" id="UP000298652">
    <property type="component" value="Chromosome 9"/>
</dbReference>
<evidence type="ECO:0000313" key="2">
    <source>
        <dbReference type="EMBL" id="TKV93469.1"/>
    </source>
</evidence>
<sequence length="119" mass="13215">MDAIAIRPSRIDTATAQALLLSLGGPKLQRQVQNTANFVEWCNGVIDRRRRKDGDTAVPAHAQSRRRPAAPVRQLLRRLLRCRLRSSAGRPGRAAASFGYDQQSYSQNFDDGIGSGHRF</sequence>
<name>A0A4U6SWZ8_SETVI</name>
<dbReference type="PANTHER" id="PTHR34538:SF4">
    <property type="entry name" value="EXPRESSED PROTEIN"/>
    <property type="match status" value="1"/>
</dbReference>
<keyword evidence="3" id="KW-1185">Reference proteome</keyword>
<evidence type="ECO:0000313" key="3">
    <source>
        <dbReference type="Proteomes" id="UP000298652"/>
    </source>
</evidence>
<feature type="compositionally biased region" description="Polar residues" evidence="1">
    <location>
        <begin position="100"/>
        <end position="109"/>
    </location>
</feature>
<feature type="compositionally biased region" description="Low complexity" evidence="1">
    <location>
        <begin position="87"/>
        <end position="99"/>
    </location>
</feature>
<protein>
    <submittedName>
        <fullName evidence="2">Uncharacterized protein</fullName>
    </submittedName>
</protein>
<accession>A0A4U6SWZ8</accession>
<reference evidence="2 3" key="1">
    <citation type="submission" date="2019-03" db="EMBL/GenBank/DDBJ databases">
        <title>WGS assembly of Setaria viridis.</title>
        <authorList>
            <person name="Huang P."/>
            <person name="Jenkins J."/>
            <person name="Grimwood J."/>
            <person name="Barry K."/>
            <person name="Healey A."/>
            <person name="Mamidi S."/>
            <person name="Sreedasyam A."/>
            <person name="Shu S."/>
            <person name="Feldman M."/>
            <person name="Wu J."/>
            <person name="Yu Y."/>
            <person name="Chen C."/>
            <person name="Johnson J."/>
            <person name="Rokhsar D."/>
            <person name="Baxter I."/>
            <person name="Schmutz J."/>
            <person name="Brutnell T."/>
            <person name="Kellogg E."/>
        </authorList>
    </citation>
    <scope>NUCLEOTIDE SEQUENCE [LARGE SCALE GENOMIC DNA]</scope>
    <source>
        <strain evidence="3">cv. A10</strain>
    </source>
</reference>
<evidence type="ECO:0000256" key="1">
    <source>
        <dbReference type="SAM" id="MobiDB-lite"/>
    </source>
</evidence>
<dbReference type="AlphaFoldDB" id="A0A4U6SWZ8"/>
<dbReference type="PANTHER" id="PTHR34538">
    <property type="entry name" value="EXPRESSED PROTEIN"/>
    <property type="match status" value="1"/>
</dbReference>
<proteinExistence type="predicted"/>
<dbReference type="Gramene" id="TKV93470">
    <property type="protein sequence ID" value="TKV93470"/>
    <property type="gene ID" value="SEVIR_9G227300v2"/>
</dbReference>
<feature type="region of interest" description="Disordered" evidence="1">
    <location>
        <begin position="87"/>
        <end position="119"/>
    </location>
</feature>
<dbReference type="EMBL" id="CM016560">
    <property type="protein sequence ID" value="TKV93469.1"/>
    <property type="molecule type" value="Genomic_DNA"/>
</dbReference>
<organism evidence="2 3">
    <name type="scientific">Setaria viridis</name>
    <name type="common">Green bristlegrass</name>
    <name type="synonym">Setaria italica subsp. viridis</name>
    <dbReference type="NCBI Taxonomy" id="4556"/>
    <lineage>
        <taxon>Eukaryota</taxon>
        <taxon>Viridiplantae</taxon>
        <taxon>Streptophyta</taxon>
        <taxon>Embryophyta</taxon>
        <taxon>Tracheophyta</taxon>
        <taxon>Spermatophyta</taxon>
        <taxon>Magnoliopsida</taxon>
        <taxon>Liliopsida</taxon>
        <taxon>Poales</taxon>
        <taxon>Poaceae</taxon>
        <taxon>PACMAD clade</taxon>
        <taxon>Panicoideae</taxon>
        <taxon>Panicodae</taxon>
        <taxon>Paniceae</taxon>
        <taxon>Cenchrinae</taxon>
        <taxon>Setaria</taxon>
    </lineage>
</organism>
<gene>
    <name evidence="2" type="ORF">SEVIR_9G227300v2</name>
</gene>
<dbReference type="Gramene" id="TKV93469">
    <property type="protein sequence ID" value="TKV93469"/>
    <property type="gene ID" value="SEVIR_9G227300v2"/>
</dbReference>